<dbReference type="HAMAP" id="MF_00542">
    <property type="entry name" value="Butyrate_kinase"/>
    <property type="match status" value="1"/>
</dbReference>
<dbReference type="GO" id="GO:0008776">
    <property type="term" value="F:acetate kinase activity"/>
    <property type="evidence" value="ECO:0007669"/>
    <property type="project" value="TreeGrafter"/>
</dbReference>
<evidence type="ECO:0000256" key="10">
    <source>
        <dbReference type="RuleBase" id="RU003835"/>
    </source>
</evidence>
<dbReference type="InterPro" id="IPR000890">
    <property type="entry name" value="Aliphatic_acid_kin_short-chain"/>
</dbReference>
<dbReference type="GO" id="GO:0006083">
    <property type="term" value="P:acetate metabolic process"/>
    <property type="evidence" value="ECO:0007669"/>
    <property type="project" value="TreeGrafter"/>
</dbReference>
<dbReference type="OrthoDB" id="9771859at2"/>
<comment type="subcellular location">
    <subcellularLocation>
        <location evidence="1 9">Cytoplasm</location>
    </subcellularLocation>
</comment>
<dbReference type="InterPro" id="IPR023865">
    <property type="entry name" value="Aliphatic_acid_kinase_CS"/>
</dbReference>
<dbReference type="GO" id="GO:0005737">
    <property type="term" value="C:cytoplasm"/>
    <property type="evidence" value="ECO:0007669"/>
    <property type="project" value="UniProtKB-SubCell"/>
</dbReference>
<dbReference type="PROSITE" id="PS01076">
    <property type="entry name" value="ACETATE_KINASE_2"/>
    <property type="match status" value="1"/>
</dbReference>
<name>A0A419X3Y1_9BACT</name>
<dbReference type="NCBIfam" id="NF002834">
    <property type="entry name" value="PRK03011.1-5"/>
    <property type="match status" value="1"/>
</dbReference>
<keyword evidence="6 9" id="KW-0418">Kinase</keyword>
<comment type="catalytic activity">
    <reaction evidence="8 9">
        <text>butanoate + ATP = butanoyl phosphate + ADP</text>
        <dbReference type="Rhea" id="RHEA:13585"/>
        <dbReference type="ChEBI" id="CHEBI:17968"/>
        <dbReference type="ChEBI" id="CHEBI:30616"/>
        <dbReference type="ChEBI" id="CHEBI:58079"/>
        <dbReference type="ChEBI" id="CHEBI:456216"/>
        <dbReference type="EC" id="2.7.2.7"/>
    </reaction>
</comment>
<evidence type="ECO:0000313" key="11">
    <source>
        <dbReference type="EMBL" id="RKE02454.1"/>
    </source>
</evidence>
<sequence>METRRILAINPGSTSTKIAVFQGDKSVFLKNIKHTAEELAEFNQITEQFEFRKNIIMKEMVDAEIQIDLIEAVVGRGGLVKPIESGIYEVNDRLKEDLRVGILGEHASNLGGLIADNIAQSLPKAKAYIADPVVVDEMIDVARVSGHPEFQRVSIFHALNQKAIGRAFAQSIDKKYEDINVIVAHLGGGISVGAHLKGKVVDVNNALDGEGPFSPERSGSLPTGALAKMCFSGEYTLEEIKKMIKGEGGLVAHMGTNDAYEIELKAKDGDAKAKLIQDAMSYQVAKSIGEMAAVLKGEVEGILLTGGIAHNPDLVNYIKEMVSFIAPVVVYPGEDEMKALAMNGYMVLRNEIEPKVYV</sequence>
<comment type="caution">
    <text evidence="11">The sequence shown here is derived from an EMBL/GenBank/DDBJ whole genome shotgun (WGS) entry which is preliminary data.</text>
</comment>
<evidence type="ECO:0000313" key="12">
    <source>
        <dbReference type="Proteomes" id="UP000284531"/>
    </source>
</evidence>
<protein>
    <recommendedName>
        <fullName evidence="9">Probable butyrate kinase</fullName>
        <shortName evidence="9">BK</shortName>
        <ecNumber evidence="9">2.7.2.7</ecNumber>
    </recommendedName>
    <alternativeName>
        <fullName evidence="9">Branched-chain carboxylic acid kinase</fullName>
    </alternativeName>
</protein>
<evidence type="ECO:0000256" key="8">
    <source>
        <dbReference type="ARBA" id="ARBA00048596"/>
    </source>
</evidence>
<dbReference type="PROSITE" id="PS01075">
    <property type="entry name" value="ACETATE_KINASE_1"/>
    <property type="match status" value="1"/>
</dbReference>
<evidence type="ECO:0000256" key="9">
    <source>
        <dbReference type="HAMAP-Rule" id="MF_00542"/>
    </source>
</evidence>
<dbReference type="GO" id="GO:0047761">
    <property type="term" value="F:butyrate kinase activity"/>
    <property type="evidence" value="ECO:0007669"/>
    <property type="project" value="UniProtKB-UniRule"/>
</dbReference>
<keyword evidence="4 9" id="KW-0808">Transferase</keyword>
<dbReference type="Gene3D" id="3.30.420.40">
    <property type="match status" value="2"/>
</dbReference>
<evidence type="ECO:0000256" key="5">
    <source>
        <dbReference type="ARBA" id="ARBA00022741"/>
    </source>
</evidence>
<keyword evidence="7 9" id="KW-0067">ATP-binding</keyword>
<proteinExistence type="inferred from homology"/>
<dbReference type="Proteomes" id="UP000284531">
    <property type="component" value="Unassembled WGS sequence"/>
</dbReference>
<dbReference type="InterPro" id="IPR011245">
    <property type="entry name" value="Butyrate_kin"/>
</dbReference>
<evidence type="ECO:0000256" key="7">
    <source>
        <dbReference type="ARBA" id="ARBA00022840"/>
    </source>
</evidence>
<dbReference type="InterPro" id="IPR043129">
    <property type="entry name" value="ATPase_NBD"/>
</dbReference>
<accession>A0A419X3Y1</accession>
<keyword evidence="12" id="KW-1185">Reference proteome</keyword>
<dbReference type="RefSeq" id="WP_120240318.1">
    <property type="nucleotide sequence ID" value="NZ_RAPQ01000009.1"/>
</dbReference>
<dbReference type="PANTHER" id="PTHR21060">
    <property type="entry name" value="ACETATE KINASE"/>
    <property type="match status" value="1"/>
</dbReference>
<dbReference type="CDD" id="cd24011">
    <property type="entry name" value="ASKHA_NBD_BK"/>
    <property type="match status" value="1"/>
</dbReference>
<dbReference type="PANTHER" id="PTHR21060:SF3">
    <property type="entry name" value="BUTYRATE KINASE 2-RELATED"/>
    <property type="match status" value="1"/>
</dbReference>
<evidence type="ECO:0000256" key="2">
    <source>
        <dbReference type="ARBA" id="ARBA00008748"/>
    </source>
</evidence>
<reference evidence="11 12" key="1">
    <citation type="submission" date="2018-09" db="EMBL/GenBank/DDBJ databases">
        <title>Genomic Encyclopedia of Archaeal and Bacterial Type Strains, Phase II (KMG-II): from individual species to whole genera.</title>
        <authorList>
            <person name="Goeker M."/>
        </authorList>
    </citation>
    <scope>NUCLEOTIDE SEQUENCE [LARGE SCALE GENOMIC DNA]</scope>
    <source>
        <strain evidence="11 12">DSM 21950</strain>
    </source>
</reference>
<dbReference type="PIRSF" id="PIRSF036458">
    <property type="entry name" value="Butyrate_kin"/>
    <property type="match status" value="1"/>
</dbReference>
<keyword evidence="3 9" id="KW-0963">Cytoplasm</keyword>
<organism evidence="11 12">
    <name type="scientific">Marinifilum flexuosum</name>
    <dbReference type="NCBI Taxonomy" id="1117708"/>
    <lineage>
        <taxon>Bacteria</taxon>
        <taxon>Pseudomonadati</taxon>
        <taxon>Bacteroidota</taxon>
        <taxon>Bacteroidia</taxon>
        <taxon>Marinilabiliales</taxon>
        <taxon>Marinifilaceae</taxon>
    </lineage>
</organism>
<dbReference type="AlphaFoldDB" id="A0A419X3Y1"/>
<dbReference type="EC" id="2.7.2.7" evidence="9"/>
<dbReference type="EMBL" id="RAPQ01000009">
    <property type="protein sequence ID" value="RKE02454.1"/>
    <property type="molecule type" value="Genomic_DNA"/>
</dbReference>
<gene>
    <name evidence="9" type="primary">buk</name>
    <name evidence="11" type="ORF">BXY64_2544</name>
</gene>
<evidence type="ECO:0000256" key="1">
    <source>
        <dbReference type="ARBA" id="ARBA00004496"/>
    </source>
</evidence>
<dbReference type="SUPFAM" id="SSF53067">
    <property type="entry name" value="Actin-like ATPase domain"/>
    <property type="match status" value="2"/>
</dbReference>
<evidence type="ECO:0000256" key="4">
    <source>
        <dbReference type="ARBA" id="ARBA00022679"/>
    </source>
</evidence>
<keyword evidence="5 9" id="KW-0547">Nucleotide-binding</keyword>
<comment type="similarity">
    <text evidence="2 9 10">Belongs to the acetokinase family.</text>
</comment>
<evidence type="ECO:0000256" key="3">
    <source>
        <dbReference type="ARBA" id="ARBA00022490"/>
    </source>
</evidence>
<dbReference type="GO" id="GO:0005524">
    <property type="term" value="F:ATP binding"/>
    <property type="evidence" value="ECO:0007669"/>
    <property type="project" value="UniProtKB-KW"/>
</dbReference>
<evidence type="ECO:0000256" key="6">
    <source>
        <dbReference type="ARBA" id="ARBA00022777"/>
    </source>
</evidence>
<dbReference type="Pfam" id="PF00871">
    <property type="entry name" value="Acetate_kinase"/>
    <property type="match status" value="1"/>
</dbReference>
<dbReference type="PRINTS" id="PR00471">
    <property type="entry name" value="ACETATEKNASE"/>
</dbReference>
<dbReference type="NCBIfam" id="TIGR02707">
    <property type="entry name" value="butyr_kinase"/>
    <property type="match status" value="1"/>
</dbReference>